<dbReference type="InterPro" id="IPR011009">
    <property type="entry name" value="Kinase-like_dom_sf"/>
</dbReference>
<dbReference type="OrthoDB" id="111294at2"/>
<dbReference type="Pfam" id="PF00069">
    <property type="entry name" value="Pkinase"/>
    <property type="match status" value="1"/>
</dbReference>
<accession>D2QZK5</accession>
<keyword evidence="7" id="KW-1133">Transmembrane helix</keyword>
<evidence type="ECO:0000256" key="5">
    <source>
        <dbReference type="PROSITE-ProRule" id="PRU10141"/>
    </source>
</evidence>
<keyword evidence="2 5" id="KW-0547">Nucleotide-binding</keyword>
<reference evidence="9 10" key="1">
    <citation type="journal article" date="2009" name="Stand. Genomic Sci.">
        <title>Complete genome sequence of Pirellula staleyi type strain (ATCC 27377).</title>
        <authorList>
            <person name="Clum A."/>
            <person name="Tindall B.J."/>
            <person name="Sikorski J."/>
            <person name="Ivanova N."/>
            <person name="Mavrommatis K."/>
            <person name="Lucas S."/>
            <person name="Glavina del Rio T."/>
            <person name="Nolan M."/>
            <person name="Chen F."/>
            <person name="Tice H."/>
            <person name="Pitluck S."/>
            <person name="Cheng J.F."/>
            <person name="Chertkov O."/>
            <person name="Brettin T."/>
            <person name="Han C."/>
            <person name="Detter J.C."/>
            <person name="Kuske C."/>
            <person name="Bruce D."/>
            <person name="Goodwin L."/>
            <person name="Ovchinikova G."/>
            <person name="Pati A."/>
            <person name="Mikhailova N."/>
            <person name="Chen A."/>
            <person name="Palaniappan K."/>
            <person name="Land M."/>
            <person name="Hauser L."/>
            <person name="Chang Y.J."/>
            <person name="Jeffries C.D."/>
            <person name="Chain P."/>
            <person name="Rohde M."/>
            <person name="Goker M."/>
            <person name="Bristow J."/>
            <person name="Eisen J.A."/>
            <person name="Markowitz V."/>
            <person name="Hugenholtz P."/>
            <person name="Kyrpides N.C."/>
            <person name="Klenk H.P."/>
            <person name="Lapidus A."/>
        </authorList>
    </citation>
    <scope>NUCLEOTIDE SEQUENCE [LARGE SCALE GENOMIC DNA]</scope>
    <source>
        <strain evidence="10">ATCC 27377 / DSM 6068 / ICPB 4128</strain>
    </source>
</reference>
<proteinExistence type="predicted"/>
<gene>
    <name evidence="9" type="ordered locus">Psta_1813</name>
</gene>
<keyword evidence="3 9" id="KW-0418">Kinase</keyword>
<evidence type="ECO:0000256" key="1">
    <source>
        <dbReference type="ARBA" id="ARBA00022679"/>
    </source>
</evidence>
<feature type="compositionally biased region" description="Pro residues" evidence="6">
    <location>
        <begin position="280"/>
        <end position="289"/>
    </location>
</feature>
<evidence type="ECO:0000259" key="8">
    <source>
        <dbReference type="PROSITE" id="PS50011"/>
    </source>
</evidence>
<sequence>MSMPASLQSRYRMIREIGQGSFGVVYLVEDLQTSEQRALKVLLPWAAADEKLRHRLRREARLASSLTGKHVVRTYEVGETPDPNVYLVMEYLEGRDLTEVLDAENKLTPTRVESIARQMLVALSDAHRMGIVHRDLKPQNVFLCPTPDGGEVVKVFDFGIAKVTGAGALTETAKLTISGGVMGTPAYMSPEQCRGEMLTPSSDLYSLGILLYELLTGNVPFDHDNPVQILLMHHSKPAPPLPPEIAWTHLGKAIMHALEKNADDRFASADEFLAVLNGQPVPPRAPQKAPPEAKKTPQAAPKGNPEPVLTKSATEVDPYANMVPPSSAWKIWVLLLVVLVLGSAGAAAVYFLK</sequence>
<dbReference type="HOGENOM" id="CLU_000288_63_44_0"/>
<dbReference type="PROSITE" id="PS50011">
    <property type="entry name" value="PROTEIN_KINASE_DOM"/>
    <property type="match status" value="1"/>
</dbReference>
<dbReference type="PANTHER" id="PTHR43289:SF6">
    <property type="entry name" value="SERINE_THREONINE-PROTEIN KINASE NEKL-3"/>
    <property type="match status" value="1"/>
</dbReference>
<evidence type="ECO:0000256" key="2">
    <source>
        <dbReference type="ARBA" id="ARBA00022741"/>
    </source>
</evidence>
<feature type="transmembrane region" description="Helical" evidence="7">
    <location>
        <begin position="331"/>
        <end position="352"/>
    </location>
</feature>
<dbReference type="PROSITE" id="PS00107">
    <property type="entry name" value="PROTEIN_KINASE_ATP"/>
    <property type="match status" value="1"/>
</dbReference>
<dbReference type="KEGG" id="psl:Psta_1813"/>
<keyword evidence="7" id="KW-0472">Membrane</keyword>
<keyword evidence="10" id="KW-1185">Reference proteome</keyword>
<dbReference type="Gene3D" id="3.30.200.20">
    <property type="entry name" value="Phosphorylase Kinase, domain 1"/>
    <property type="match status" value="1"/>
</dbReference>
<feature type="region of interest" description="Disordered" evidence="6">
    <location>
        <begin position="278"/>
        <end position="310"/>
    </location>
</feature>
<protein>
    <submittedName>
        <fullName evidence="9">Serine/threonine protein kinase</fullName>
    </submittedName>
</protein>
<dbReference type="CDD" id="cd14014">
    <property type="entry name" value="STKc_PknB_like"/>
    <property type="match status" value="1"/>
</dbReference>
<evidence type="ECO:0000256" key="6">
    <source>
        <dbReference type="SAM" id="MobiDB-lite"/>
    </source>
</evidence>
<keyword evidence="1" id="KW-0808">Transferase</keyword>
<name>D2QZK5_PIRSD</name>
<evidence type="ECO:0000256" key="7">
    <source>
        <dbReference type="SAM" id="Phobius"/>
    </source>
</evidence>
<dbReference type="Proteomes" id="UP000001887">
    <property type="component" value="Chromosome"/>
</dbReference>
<keyword evidence="9" id="KW-0723">Serine/threonine-protein kinase</keyword>
<evidence type="ECO:0000256" key="4">
    <source>
        <dbReference type="ARBA" id="ARBA00022840"/>
    </source>
</evidence>
<evidence type="ECO:0000313" key="10">
    <source>
        <dbReference type="Proteomes" id="UP000001887"/>
    </source>
</evidence>
<dbReference type="SMART" id="SM00220">
    <property type="entry name" value="S_TKc"/>
    <property type="match status" value="1"/>
</dbReference>
<dbReference type="STRING" id="530564.Psta_1813"/>
<organism evidence="9 10">
    <name type="scientific">Pirellula staleyi (strain ATCC 27377 / DSM 6068 / ICPB 4128)</name>
    <name type="common">Pirella staleyi</name>
    <dbReference type="NCBI Taxonomy" id="530564"/>
    <lineage>
        <taxon>Bacteria</taxon>
        <taxon>Pseudomonadati</taxon>
        <taxon>Planctomycetota</taxon>
        <taxon>Planctomycetia</taxon>
        <taxon>Pirellulales</taxon>
        <taxon>Pirellulaceae</taxon>
        <taxon>Pirellula</taxon>
    </lineage>
</organism>
<dbReference type="InterPro" id="IPR017441">
    <property type="entry name" value="Protein_kinase_ATP_BS"/>
</dbReference>
<dbReference type="InterPro" id="IPR000719">
    <property type="entry name" value="Prot_kinase_dom"/>
</dbReference>
<keyword evidence="4 5" id="KW-0067">ATP-binding</keyword>
<dbReference type="PROSITE" id="PS00108">
    <property type="entry name" value="PROTEIN_KINASE_ST"/>
    <property type="match status" value="1"/>
</dbReference>
<keyword evidence="7" id="KW-0812">Transmembrane</keyword>
<dbReference type="SUPFAM" id="SSF56112">
    <property type="entry name" value="Protein kinase-like (PK-like)"/>
    <property type="match status" value="1"/>
</dbReference>
<evidence type="ECO:0000256" key="3">
    <source>
        <dbReference type="ARBA" id="ARBA00022777"/>
    </source>
</evidence>
<dbReference type="AlphaFoldDB" id="D2QZK5"/>
<dbReference type="GO" id="GO:0005524">
    <property type="term" value="F:ATP binding"/>
    <property type="evidence" value="ECO:0007669"/>
    <property type="project" value="UniProtKB-UniRule"/>
</dbReference>
<feature type="binding site" evidence="5">
    <location>
        <position position="40"/>
    </location>
    <ligand>
        <name>ATP</name>
        <dbReference type="ChEBI" id="CHEBI:30616"/>
    </ligand>
</feature>
<dbReference type="GO" id="GO:0004674">
    <property type="term" value="F:protein serine/threonine kinase activity"/>
    <property type="evidence" value="ECO:0007669"/>
    <property type="project" value="UniProtKB-KW"/>
</dbReference>
<evidence type="ECO:0000313" key="9">
    <source>
        <dbReference type="EMBL" id="ADB16488.1"/>
    </source>
</evidence>
<dbReference type="eggNOG" id="COG0515">
    <property type="taxonomic scope" value="Bacteria"/>
</dbReference>
<dbReference type="Gene3D" id="1.10.510.10">
    <property type="entry name" value="Transferase(Phosphotransferase) domain 1"/>
    <property type="match status" value="1"/>
</dbReference>
<feature type="domain" description="Protein kinase" evidence="8">
    <location>
        <begin position="11"/>
        <end position="282"/>
    </location>
</feature>
<dbReference type="InterPro" id="IPR008271">
    <property type="entry name" value="Ser/Thr_kinase_AS"/>
</dbReference>
<dbReference type="EMBL" id="CP001848">
    <property type="protein sequence ID" value="ADB16488.1"/>
    <property type="molecule type" value="Genomic_DNA"/>
</dbReference>
<dbReference type="PANTHER" id="PTHR43289">
    <property type="entry name" value="MITOGEN-ACTIVATED PROTEIN KINASE KINASE KINASE 20-RELATED"/>
    <property type="match status" value="1"/>
</dbReference>